<name>A0ACC0MJJ5_RHOML</name>
<dbReference type="EMBL" id="CM046395">
    <property type="protein sequence ID" value="KAI8540744.1"/>
    <property type="molecule type" value="Genomic_DNA"/>
</dbReference>
<organism evidence="1 2">
    <name type="scientific">Rhododendron molle</name>
    <name type="common">Chinese azalea</name>
    <name type="synonym">Azalea mollis</name>
    <dbReference type="NCBI Taxonomy" id="49168"/>
    <lineage>
        <taxon>Eukaryota</taxon>
        <taxon>Viridiplantae</taxon>
        <taxon>Streptophyta</taxon>
        <taxon>Embryophyta</taxon>
        <taxon>Tracheophyta</taxon>
        <taxon>Spermatophyta</taxon>
        <taxon>Magnoliopsida</taxon>
        <taxon>eudicotyledons</taxon>
        <taxon>Gunneridae</taxon>
        <taxon>Pentapetalae</taxon>
        <taxon>asterids</taxon>
        <taxon>Ericales</taxon>
        <taxon>Ericaceae</taxon>
        <taxon>Ericoideae</taxon>
        <taxon>Rhodoreae</taxon>
        <taxon>Rhododendron</taxon>
    </lineage>
</organism>
<keyword evidence="2" id="KW-1185">Reference proteome</keyword>
<evidence type="ECO:0000313" key="2">
    <source>
        <dbReference type="Proteomes" id="UP001062846"/>
    </source>
</evidence>
<dbReference type="Proteomes" id="UP001062846">
    <property type="component" value="Chromosome 8"/>
</dbReference>
<protein>
    <submittedName>
        <fullName evidence="1">Uncharacterized protein</fullName>
    </submittedName>
</protein>
<accession>A0ACC0MJJ5</accession>
<evidence type="ECO:0000313" key="1">
    <source>
        <dbReference type="EMBL" id="KAI8540744.1"/>
    </source>
</evidence>
<gene>
    <name evidence="1" type="ORF">RHMOL_Rhmol08G0009500</name>
</gene>
<comment type="caution">
    <text evidence="1">The sequence shown here is derived from an EMBL/GenBank/DDBJ whole genome shotgun (WGS) entry which is preliminary data.</text>
</comment>
<reference evidence="1" key="1">
    <citation type="submission" date="2022-02" db="EMBL/GenBank/DDBJ databases">
        <title>Plant Genome Project.</title>
        <authorList>
            <person name="Zhang R.-G."/>
        </authorList>
    </citation>
    <scope>NUCLEOTIDE SEQUENCE</scope>
    <source>
        <strain evidence="1">AT1</strain>
    </source>
</reference>
<proteinExistence type="predicted"/>
<sequence>MTSNVVDRKFRQSGCRCWSQDGPMKDKLYHDPPFPEHRCPDLSLLTEARKYFKPELFEKLDEVIIFNVLSYELSMAVGRFQLRDIASSFTGRRLILYPSEAALRQIVVREYLPPFNKVWDLSAAVILNFENKVLSAVRHVIDYYGLPLICVGLLVLAKHRQVDPNLEDGGKAMKVWLEENVVPMLSDILANNDFDDMLVVYIDALMGTNELSYRSEKRGTYLEDLFLKHFKESLKEFRIMYHKEKERVNIIYLLRQDFFTLMNLLNAEAVVDFSCVADIVQKLLNAIIEMDMQFNLTN</sequence>